<protein>
    <recommendedName>
        <fullName evidence="9">Innexin</fullName>
    </recommendedName>
</protein>
<dbReference type="PANTHER" id="PTHR11893">
    <property type="entry name" value="INNEXIN"/>
    <property type="match status" value="1"/>
</dbReference>
<evidence type="ECO:0000256" key="2">
    <source>
        <dbReference type="ARBA" id="ARBA00022448"/>
    </source>
</evidence>
<dbReference type="GO" id="GO:0005886">
    <property type="term" value="C:plasma membrane"/>
    <property type="evidence" value="ECO:0007669"/>
    <property type="project" value="UniProtKB-SubCell"/>
</dbReference>
<feature type="region of interest" description="Disordered" evidence="10">
    <location>
        <begin position="441"/>
        <end position="465"/>
    </location>
</feature>
<evidence type="ECO:0000313" key="12">
    <source>
        <dbReference type="Proteomes" id="UP000276133"/>
    </source>
</evidence>
<evidence type="ECO:0000313" key="11">
    <source>
        <dbReference type="EMBL" id="RNA06124.1"/>
    </source>
</evidence>
<accession>A0A3M7Q4H4</accession>
<dbReference type="EMBL" id="REGN01007484">
    <property type="protein sequence ID" value="RNA06124.1"/>
    <property type="molecule type" value="Genomic_DNA"/>
</dbReference>
<organism evidence="11 12">
    <name type="scientific">Brachionus plicatilis</name>
    <name type="common">Marine rotifer</name>
    <name type="synonym">Brachionus muelleri</name>
    <dbReference type="NCBI Taxonomy" id="10195"/>
    <lineage>
        <taxon>Eukaryota</taxon>
        <taxon>Metazoa</taxon>
        <taxon>Spiralia</taxon>
        <taxon>Gnathifera</taxon>
        <taxon>Rotifera</taxon>
        <taxon>Eurotatoria</taxon>
        <taxon>Monogononta</taxon>
        <taxon>Pseudotrocha</taxon>
        <taxon>Ploima</taxon>
        <taxon>Brachionidae</taxon>
        <taxon>Brachionus</taxon>
    </lineage>
</organism>
<evidence type="ECO:0000256" key="1">
    <source>
        <dbReference type="ARBA" id="ARBA00004651"/>
    </source>
</evidence>
<dbReference type="AlphaFoldDB" id="A0A3M7Q4H4"/>
<dbReference type="PRINTS" id="PR01262">
    <property type="entry name" value="INNEXIN"/>
</dbReference>
<dbReference type="Pfam" id="PF00876">
    <property type="entry name" value="Innexin"/>
    <property type="match status" value="1"/>
</dbReference>
<dbReference type="GO" id="GO:0005921">
    <property type="term" value="C:gap junction"/>
    <property type="evidence" value="ECO:0007669"/>
    <property type="project" value="UniProtKB-UniRule"/>
</dbReference>
<keyword evidence="5 9" id="KW-1133">Transmembrane helix</keyword>
<dbReference type="Proteomes" id="UP000276133">
    <property type="component" value="Unassembled WGS sequence"/>
</dbReference>
<evidence type="ECO:0000256" key="4">
    <source>
        <dbReference type="ARBA" id="ARBA00022692"/>
    </source>
</evidence>
<keyword evidence="8 9" id="KW-0407">Ion channel</keyword>
<keyword evidence="4 9" id="KW-0812">Transmembrane</keyword>
<dbReference type="GO" id="GO:0034220">
    <property type="term" value="P:monoatomic ion transmembrane transport"/>
    <property type="evidence" value="ECO:0007669"/>
    <property type="project" value="UniProtKB-KW"/>
</dbReference>
<evidence type="ECO:0000256" key="8">
    <source>
        <dbReference type="ARBA" id="ARBA00023303"/>
    </source>
</evidence>
<dbReference type="OrthoDB" id="5867527at2759"/>
<evidence type="ECO:0000256" key="7">
    <source>
        <dbReference type="ARBA" id="ARBA00023136"/>
    </source>
</evidence>
<comment type="function">
    <text evidence="9">Structural component of the gap junctions.</text>
</comment>
<feature type="transmembrane region" description="Helical" evidence="9">
    <location>
        <begin position="313"/>
        <end position="336"/>
    </location>
</feature>
<keyword evidence="12" id="KW-1185">Reference proteome</keyword>
<comment type="similarity">
    <text evidence="9">Belongs to the pannexin family.</text>
</comment>
<comment type="caution">
    <text evidence="9">Lacks conserved residue(s) required for the propagation of feature annotation.</text>
</comment>
<keyword evidence="3" id="KW-1003">Cell membrane</keyword>
<sequence>MDLIRSLTCISASHLRAVRDDDSHVDRLSHRYTVAICVLFAIIVTTKQYAGDPIDCWVPAQFKASYEKYADSYCWIAGSWYTPMDKELPLTERERRQNRIRYYQWVPFLLLFQAILFYIPRIIWRTLNVRSGLDLVNLVDAAIKYESVDKFGDREKIMEYLTRNIERYIGARRSRYERLYGTRNYHRPKNDRTRSGLSQCCAKFCSHSKIALSTMCFWTGKRLGNYLVVLYMFVKTLWLTNAISQLFLLNRFIGNDYHAFGIEIIEMLLTGQEWNELRHFPRVTYCDFKIREIGNSHDWTVQCVLRINLFNEVIYIFMWFWLCILALCSFADYLNWTFKILVPGDKLRFIKRHLDIYNYYSPTKKQRKSDHDLANFDFVDVEREKRLMREFTFNYLKDDGVFAMRILASSASDLIITEVISELWKNFKNNYTESNDDLTILSSPSSSSSSASTASANSSGQKTSPTLLKKKQALNLNLNQNVVPSAPEDRKISRDSYQQPRHVPNYLVEHSNNANANAKDTHV</sequence>
<feature type="transmembrane region" description="Helical" evidence="9">
    <location>
        <begin position="228"/>
        <end position="249"/>
    </location>
</feature>
<keyword evidence="7 9" id="KW-0472">Membrane</keyword>
<dbReference type="STRING" id="10195.A0A3M7Q4H4"/>
<dbReference type="PROSITE" id="PS51013">
    <property type="entry name" value="PANNEXIN"/>
    <property type="match status" value="1"/>
</dbReference>
<evidence type="ECO:0000256" key="3">
    <source>
        <dbReference type="ARBA" id="ARBA00022475"/>
    </source>
</evidence>
<keyword evidence="2 9" id="KW-0813">Transport</keyword>
<comment type="subcellular location">
    <subcellularLocation>
        <location evidence="1 9">Cell membrane</location>
        <topology evidence="1 9">Multi-pass membrane protein</topology>
    </subcellularLocation>
</comment>
<evidence type="ECO:0000256" key="5">
    <source>
        <dbReference type="ARBA" id="ARBA00022989"/>
    </source>
</evidence>
<keyword evidence="6 9" id="KW-0406">Ion transport</keyword>
<feature type="compositionally biased region" description="Low complexity" evidence="10">
    <location>
        <begin position="442"/>
        <end position="459"/>
    </location>
</feature>
<reference evidence="11 12" key="1">
    <citation type="journal article" date="2018" name="Sci. Rep.">
        <title>Genomic signatures of local adaptation to the degree of environmental predictability in rotifers.</title>
        <authorList>
            <person name="Franch-Gras L."/>
            <person name="Hahn C."/>
            <person name="Garcia-Roger E.M."/>
            <person name="Carmona M.J."/>
            <person name="Serra M."/>
            <person name="Gomez A."/>
        </authorList>
    </citation>
    <scope>NUCLEOTIDE SEQUENCE [LARGE SCALE GENOMIC DNA]</scope>
    <source>
        <strain evidence="11">HYR1</strain>
    </source>
</reference>
<feature type="transmembrane region" description="Helical" evidence="9">
    <location>
        <begin position="102"/>
        <end position="124"/>
    </location>
</feature>
<dbReference type="PANTHER" id="PTHR11893:SF36">
    <property type="entry name" value="INNEXIN-5"/>
    <property type="match status" value="1"/>
</dbReference>
<comment type="caution">
    <text evidence="11">The sequence shown here is derived from an EMBL/GenBank/DDBJ whole genome shotgun (WGS) entry which is preliminary data.</text>
</comment>
<proteinExistence type="inferred from homology"/>
<dbReference type="InterPro" id="IPR000990">
    <property type="entry name" value="Innexin"/>
</dbReference>
<feature type="region of interest" description="Disordered" evidence="10">
    <location>
        <begin position="479"/>
        <end position="498"/>
    </location>
</feature>
<name>A0A3M7Q4H4_BRAPC</name>
<evidence type="ECO:0000256" key="6">
    <source>
        <dbReference type="ARBA" id="ARBA00023065"/>
    </source>
</evidence>
<gene>
    <name evidence="9" type="primary">inx</name>
    <name evidence="11" type="ORF">BpHYR1_034728</name>
</gene>
<evidence type="ECO:0000256" key="9">
    <source>
        <dbReference type="RuleBase" id="RU010713"/>
    </source>
</evidence>
<evidence type="ECO:0000256" key="10">
    <source>
        <dbReference type="SAM" id="MobiDB-lite"/>
    </source>
</evidence>